<dbReference type="AlphaFoldDB" id="W5Y6D5"/>
<protein>
    <submittedName>
        <fullName evidence="1">Uncharacterized protein</fullName>
    </submittedName>
</protein>
<evidence type="ECO:0000313" key="1">
    <source>
        <dbReference type="EMBL" id="AHI22073.1"/>
    </source>
</evidence>
<reference evidence="1 2" key="1">
    <citation type="submission" date="2013-02" db="EMBL/GenBank/DDBJ databases">
        <title>The complete genome sequence of Corynebacterium vitaeruminis DSM 20294.</title>
        <authorList>
            <person name="Ruckert C."/>
            <person name="Albersmeier A."/>
            <person name="Kalinowski J."/>
        </authorList>
    </citation>
    <scope>NUCLEOTIDE SEQUENCE [LARGE SCALE GENOMIC DNA]</scope>
    <source>
        <strain evidence="2">ATCC 10234</strain>
    </source>
</reference>
<name>W5Y6D5_9CORY</name>
<organism evidence="1 2">
    <name type="scientific">Corynebacterium vitaeruminis DSM 20294</name>
    <dbReference type="NCBI Taxonomy" id="1224164"/>
    <lineage>
        <taxon>Bacteria</taxon>
        <taxon>Bacillati</taxon>
        <taxon>Actinomycetota</taxon>
        <taxon>Actinomycetes</taxon>
        <taxon>Mycobacteriales</taxon>
        <taxon>Corynebacteriaceae</taxon>
        <taxon>Corynebacterium</taxon>
    </lineage>
</organism>
<keyword evidence="2" id="KW-1185">Reference proteome</keyword>
<dbReference type="STRING" id="1224164.B843_03410"/>
<dbReference type="KEGG" id="cvt:B843_03410"/>
<dbReference type="Proteomes" id="UP000019222">
    <property type="component" value="Chromosome"/>
</dbReference>
<dbReference type="HOGENOM" id="CLU_2826395_0_0_11"/>
<dbReference type="EMBL" id="CP004353">
    <property type="protein sequence ID" value="AHI22073.1"/>
    <property type="molecule type" value="Genomic_DNA"/>
</dbReference>
<proteinExistence type="predicted"/>
<dbReference type="PATRIC" id="fig|1224164.3.peg.677"/>
<evidence type="ECO:0000313" key="2">
    <source>
        <dbReference type="Proteomes" id="UP000019222"/>
    </source>
</evidence>
<dbReference type="RefSeq" id="WP_025252124.1">
    <property type="nucleotide sequence ID" value="NZ_CP004353.1"/>
</dbReference>
<accession>W5Y6D5</accession>
<sequence length="66" mass="6773">MTPAQLHAETTTALALARLNHLTQSGILTQAQSARAASRIAAATGAEIGALKAQILVDFTADQSDV</sequence>
<gene>
    <name evidence="1" type="ORF">B843_03410</name>
</gene>